<protein>
    <submittedName>
        <fullName evidence="2">Uncharacterized protein</fullName>
    </submittedName>
</protein>
<evidence type="ECO:0000313" key="3">
    <source>
        <dbReference type="Proteomes" id="UP000613974"/>
    </source>
</evidence>
<dbReference type="Proteomes" id="UP000613974">
    <property type="component" value="Unassembled WGS sequence"/>
</dbReference>
<evidence type="ECO:0000256" key="1">
    <source>
        <dbReference type="SAM" id="MobiDB-lite"/>
    </source>
</evidence>
<accession>A0ABQ3SI73</accession>
<comment type="caution">
    <text evidence="2">The sequence shown here is derived from an EMBL/GenBank/DDBJ whole genome shotgun (WGS) entry which is preliminary data.</text>
</comment>
<proteinExistence type="predicted"/>
<feature type="region of interest" description="Disordered" evidence="1">
    <location>
        <begin position="1"/>
        <end position="74"/>
    </location>
</feature>
<keyword evidence="3" id="KW-1185">Reference proteome</keyword>
<sequence length="82" mass="8381">MRRVPSATKAGETTRTPFRASPETIASVETLIRSPRVTGSSAPLGMGRGGSAAGAAKAPPDIPDSTSASEAARPIFIQFTPI</sequence>
<dbReference type="EMBL" id="BNEC01000003">
    <property type="protein sequence ID" value="GHI67637.1"/>
    <property type="molecule type" value="Genomic_DNA"/>
</dbReference>
<gene>
    <name evidence="2" type="ORF">Snoj_15550</name>
</gene>
<organism evidence="2 3">
    <name type="scientific">Streptomyces nojiriensis</name>
    <dbReference type="NCBI Taxonomy" id="66374"/>
    <lineage>
        <taxon>Bacteria</taxon>
        <taxon>Bacillati</taxon>
        <taxon>Actinomycetota</taxon>
        <taxon>Actinomycetes</taxon>
        <taxon>Kitasatosporales</taxon>
        <taxon>Streptomycetaceae</taxon>
        <taxon>Streptomyces</taxon>
    </lineage>
</organism>
<reference evidence="3" key="1">
    <citation type="submission" date="2023-07" db="EMBL/GenBank/DDBJ databases">
        <title>Whole genome shotgun sequence of Streptomyces nojiriensis NBRC 13794.</title>
        <authorList>
            <person name="Komaki H."/>
            <person name="Tamura T."/>
        </authorList>
    </citation>
    <scope>NUCLEOTIDE SEQUENCE [LARGE SCALE GENOMIC DNA]</scope>
    <source>
        <strain evidence="3">NBRC 13794</strain>
    </source>
</reference>
<evidence type="ECO:0000313" key="2">
    <source>
        <dbReference type="EMBL" id="GHI67637.1"/>
    </source>
</evidence>
<name>A0ABQ3SI73_9ACTN</name>